<keyword evidence="8" id="KW-1185">Reference proteome</keyword>
<feature type="transmembrane region" description="Helical" evidence="5">
    <location>
        <begin position="276"/>
        <end position="297"/>
    </location>
</feature>
<feature type="domain" description="Inositolphosphotransferase Aur1/Ipt1" evidence="6">
    <location>
        <begin position="122"/>
        <end position="290"/>
    </location>
</feature>
<sequence>MNNSTQTAALKPFFRLSDILVMALITVGYLLLSALLVGFKPEQVFLAVLTNALYFASKPTRKFILGFSVFIVYWVIFDYMKALPNYAVSPVHIESIYNAEKSVFGIHSAGKILTPNEWLLAKSNSFLDVMSGVFYLTWVPVPLMFAAFLFYKNKRQFLYFSFTFLVVNLVGFVIYYSFPAAPPWYVQAHGFVFNPHTPGNTAGLARFDAYFNVTVFKSIYEKSSNVFAAMPSLHSAYPAIVFYYAMKNKLGLANILFGTIMVGVWFAAVYTSHHYVLDVLAGILCAIVGINLFNALLKTKSIGGFIDRLYGKIV</sequence>
<dbReference type="GO" id="GO:0016020">
    <property type="term" value="C:membrane"/>
    <property type="evidence" value="ECO:0007669"/>
    <property type="project" value="UniProtKB-SubCell"/>
</dbReference>
<dbReference type="CDD" id="cd03386">
    <property type="entry name" value="PAP2_Aur1_like"/>
    <property type="match status" value="1"/>
</dbReference>
<feature type="transmembrane region" description="Helical" evidence="5">
    <location>
        <begin position="60"/>
        <end position="77"/>
    </location>
</feature>
<dbReference type="Pfam" id="PF14378">
    <property type="entry name" value="PAP2_3"/>
    <property type="match status" value="1"/>
</dbReference>
<evidence type="ECO:0000256" key="1">
    <source>
        <dbReference type="ARBA" id="ARBA00004141"/>
    </source>
</evidence>
<evidence type="ECO:0000256" key="3">
    <source>
        <dbReference type="ARBA" id="ARBA00022989"/>
    </source>
</evidence>
<gene>
    <name evidence="7" type="ORF">DN068_06145</name>
</gene>
<comment type="subcellular location">
    <subcellularLocation>
        <location evidence="1">Membrane</location>
        <topology evidence="1">Multi-pass membrane protein</topology>
    </subcellularLocation>
</comment>
<dbReference type="InterPro" id="IPR052185">
    <property type="entry name" value="IPC_Synthase-Related"/>
</dbReference>
<name>A0A2W2BCG6_9BACT</name>
<feature type="transmembrane region" description="Helical" evidence="5">
    <location>
        <begin position="226"/>
        <end position="245"/>
    </location>
</feature>
<comment type="caution">
    <text evidence="7">The sequence shown here is derived from an EMBL/GenBank/DDBJ whole genome shotgun (WGS) entry which is preliminary data.</text>
</comment>
<dbReference type="AlphaFoldDB" id="A0A2W2BCG6"/>
<feature type="transmembrane region" description="Helical" evidence="5">
    <location>
        <begin position="252"/>
        <end position="270"/>
    </location>
</feature>
<dbReference type="Proteomes" id="UP000248745">
    <property type="component" value="Unassembled WGS sequence"/>
</dbReference>
<evidence type="ECO:0000256" key="4">
    <source>
        <dbReference type="ARBA" id="ARBA00023136"/>
    </source>
</evidence>
<evidence type="ECO:0000256" key="5">
    <source>
        <dbReference type="SAM" id="Phobius"/>
    </source>
</evidence>
<feature type="transmembrane region" description="Helical" evidence="5">
    <location>
        <begin position="20"/>
        <end position="39"/>
    </location>
</feature>
<dbReference type="PANTHER" id="PTHR31310">
    <property type="match status" value="1"/>
</dbReference>
<keyword evidence="3 5" id="KW-1133">Transmembrane helix</keyword>
<dbReference type="InterPro" id="IPR026841">
    <property type="entry name" value="Aur1/Ipt1"/>
</dbReference>
<evidence type="ECO:0000256" key="2">
    <source>
        <dbReference type="ARBA" id="ARBA00022692"/>
    </source>
</evidence>
<proteinExistence type="predicted"/>
<keyword evidence="4 5" id="KW-0472">Membrane</keyword>
<dbReference type="Gene3D" id="1.20.144.10">
    <property type="entry name" value="Phosphatidic acid phosphatase type 2/haloperoxidase"/>
    <property type="match status" value="1"/>
</dbReference>
<evidence type="ECO:0000313" key="7">
    <source>
        <dbReference type="EMBL" id="PZF73919.1"/>
    </source>
</evidence>
<organism evidence="7 8">
    <name type="scientific">Taibaiella soli</name>
    <dbReference type="NCBI Taxonomy" id="1649169"/>
    <lineage>
        <taxon>Bacteria</taxon>
        <taxon>Pseudomonadati</taxon>
        <taxon>Bacteroidota</taxon>
        <taxon>Chitinophagia</taxon>
        <taxon>Chitinophagales</taxon>
        <taxon>Chitinophagaceae</taxon>
        <taxon>Taibaiella</taxon>
    </lineage>
</organism>
<evidence type="ECO:0000259" key="6">
    <source>
        <dbReference type="Pfam" id="PF14378"/>
    </source>
</evidence>
<keyword evidence="2 5" id="KW-0812">Transmembrane</keyword>
<feature type="transmembrane region" description="Helical" evidence="5">
    <location>
        <begin position="158"/>
        <end position="178"/>
    </location>
</feature>
<dbReference type="EMBL" id="QKTW01000009">
    <property type="protein sequence ID" value="PZF73919.1"/>
    <property type="molecule type" value="Genomic_DNA"/>
</dbReference>
<dbReference type="PANTHER" id="PTHR31310:SF7">
    <property type="entry name" value="PA-PHOSPHATASE RELATED-FAMILY PROTEIN DDB_G0268928"/>
    <property type="match status" value="1"/>
</dbReference>
<accession>A0A2W2BCG6</accession>
<dbReference type="RefSeq" id="WP_110998016.1">
    <property type="nucleotide sequence ID" value="NZ_QKTW01000009.1"/>
</dbReference>
<evidence type="ECO:0000313" key="8">
    <source>
        <dbReference type="Proteomes" id="UP000248745"/>
    </source>
</evidence>
<reference evidence="7 8" key="1">
    <citation type="submission" date="2018-06" db="EMBL/GenBank/DDBJ databases">
        <title>Mucibacter soli gen. nov., sp. nov., a new member of the family Chitinophagaceae producing mucin.</title>
        <authorList>
            <person name="Kim M.-K."/>
            <person name="Park S."/>
            <person name="Kim T.-S."/>
            <person name="Joung Y."/>
            <person name="Han J.-H."/>
            <person name="Kim S.B."/>
        </authorList>
    </citation>
    <scope>NUCLEOTIDE SEQUENCE [LARGE SCALE GENOMIC DNA]</scope>
    <source>
        <strain evidence="7 8">R1-15</strain>
    </source>
</reference>
<protein>
    <submittedName>
        <fullName evidence="7">Inositol phosphorylceramide synthase</fullName>
    </submittedName>
</protein>
<feature type="transmembrane region" description="Helical" evidence="5">
    <location>
        <begin position="132"/>
        <end position="151"/>
    </location>
</feature>
<dbReference type="OrthoDB" id="629685at2"/>